<proteinExistence type="predicted"/>
<dbReference type="PANTHER" id="PTHR39214">
    <property type="entry name" value="MICROBODY (PEROXISOME) BIOGENESIS PROTEIN PEROXIN 8 (EUROFUNG)"/>
    <property type="match status" value="1"/>
</dbReference>
<evidence type="ECO:0000313" key="1">
    <source>
        <dbReference type="EMBL" id="KAF4314018.1"/>
    </source>
</evidence>
<dbReference type="InterPro" id="IPR055334">
    <property type="entry name" value="PEX8-like"/>
</dbReference>
<dbReference type="Proteomes" id="UP000572817">
    <property type="component" value="Unassembled WGS sequence"/>
</dbReference>
<protein>
    <submittedName>
        <fullName evidence="1">Uncharacterized protein</fullName>
    </submittedName>
</protein>
<accession>A0A8H4J8P1</accession>
<dbReference type="OrthoDB" id="2357318at2759"/>
<reference evidence="1" key="1">
    <citation type="submission" date="2020-04" db="EMBL/GenBank/DDBJ databases">
        <title>Genome Assembly and Annotation of Botryosphaeria dothidea sdau 11-99, a Latent Pathogen of Apple Fruit Ring Rot in China.</title>
        <authorList>
            <person name="Yu C."/>
            <person name="Diao Y."/>
            <person name="Lu Q."/>
            <person name="Zhao J."/>
            <person name="Cui S."/>
            <person name="Peng C."/>
            <person name="He B."/>
            <person name="Liu H."/>
        </authorList>
    </citation>
    <scope>NUCLEOTIDE SEQUENCE [LARGE SCALE GENOMIC DNA]</scope>
    <source>
        <strain evidence="1">Sdau11-99</strain>
    </source>
</reference>
<organism evidence="1 2">
    <name type="scientific">Botryosphaeria dothidea</name>
    <dbReference type="NCBI Taxonomy" id="55169"/>
    <lineage>
        <taxon>Eukaryota</taxon>
        <taxon>Fungi</taxon>
        <taxon>Dikarya</taxon>
        <taxon>Ascomycota</taxon>
        <taxon>Pezizomycotina</taxon>
        <taxon>Dothideomycetes</taxon>
        <taxon>Dothideomycetes incertae sedis</taxon>
        <taxon>Botryosphaeriales</taxon>
        <taxon>Botryosphaeriaceae</taxon>
        <taxon>Botryosphaeria</taxon>
    </lineage>
</organism>
<keyword evidence="2" id="KW-1185">Reference proteome</keyword>
<dbReference type="AlphaFoldDB" id="A0A8H4J8P1"/>
<dbReference type="Pfam" id="PF26001">
    <property type="entry name" value="Pex8"/>
    <property type="match status" value="1"/>
</dbReference>
<dbReference type="EMBL" id="WWBZ02000001">
    <property type="protein sequence ID" value="KAF4314018.1"/>
    <property type="molecule type" value="Genomic_DNA"/>
</dbReference>
<comment type="caution">
    <text evidence="1">The sequence shown here is derived from an EMBL/GenBank/DDBJ whole genome shotgun (WGS) entry which is preliminary data.</text>
</comment>
<gene>
    <name evidence="1" type="ORF">GTA08_BOTSDO00572</name>
</gene>
<sequence>MPADRLLETLLRSLQTWTDQQDTPRLLGTAASLLTTLTNPLNIKLLVSQLLSAPAIWERPDGLRTCQRAMGLFHSASLTILQHERDVREGVAKPPLPGQMPVGGGMATEDWVTAVVRGADERSSRWKHLLVLGGLLMGSGADEDCRFPASLEAKLQSALVQATNLALIDVRDGDELGAHSIALVLNHTFPLLSDAERALIDYDHLLPVLIGAAFFSNEGFQSAYFLGTVDLDVVEEAGQKFNWSAQSSSFHQLQRITTRPLMGSMGPFSRLISHTVENVRDPWLIQTMMDDLAGFARSLTLQWRQNKLSEIDLSEESQHLHQETIKTTSPLLWRILKNALFATVIVLRGSLGRMLGDGALATDSVAPVIVSHALHILRNLYFITSRIGAHAFSQHTFVYLTAIDILTQYPIQADAFLKSIRPATIGRIPTHPLDRCLDLYFLNTAEHFTLVLSPHTNEDLLISAATPYLSSGGASHLLPLFEAAHSVMLSVLSAPSVANQVSVKHLPFYVSSLFAAFPTNLSPRQFRLAFKTLLRVTAPPSPLSSAQPDLPATLCELVHHRALSAPSTPLPTTSMPAPGPDNIERIPTGEPPMSEQAVLVLTLLDALPILPVPLLEEWLPLCADLTNHIQDMDLKNMVRKRFWEVLVGGEMDPARSTLAVAWWGTRGGREKVMFGEDGSGNGELPLEEAEGQDKYMMSGALPARGVMEEVEEGKPRESKL</sequence>
<evidence type="ECO:0000313" key="2">
    <source>
        <dbReference type="Proteomes" id="UP000572817"/>
    </source>
</evidence>
<name>A0A8H4J8P1_9PEZI</name>
<dbReference type="PANTHER" id="PTHR39214:SF1">
    <property type="entry name" value="MICROBODY (PEROXISOME) BIOGENESIS PROTEIN PEROXIN 8 (EUROFUNG)"/>
    <property type="match status" value="1"/>
</dbReference>